<protein>
    <submittedName>
        <fullName evidence="2">CHAT domain-containing protein</fullName>
    </submittedName>
</protein>
<dbReference type="Proteomes" id="UP000664844">
    <property type="component" value="Unassembled WGS sequence"/>
</dbReference>
<gene>
    <name evidence="2" type="ORF">J0895_22390</name>
</gene>
<evidence type="ECO:0000313" key="2">
    <source>
        <dbReference type="EMBL" id="MBO0351779.1"/>
    </source>
</evidence>
<comment type="caution">
    <text evidence="2">The sequence shown here is derived from an EMBL/GenBank/DDBJ whole genome shotgun (WGS) entry which is preliminary data.</text>
</comment>
<name>A0ABS3FXC8_9CYAN</name>
<proteinExistence type="predicted"/>
<accession>A0ABS3FXC8</accession>
<organism evidence="2 3">
    <name type="scientific">Phormidium pseudopriestleyi FRX01</name>
    <dbReference type="NCBI Taxonomy" id="1759528"/>
    <lineage>
        <taxon>Bacteria</taxon>
        <taxon>Bacillati</taxon>
        <taxon>Cyanobacteriota</taxon>
        <taxon>Cyanophyceae</taxon>
        <taxon>Oscillatoriophycideae</taxon>
        <taxon>Oscillatoriales</taxon>
        <taxon>Oscillatoriaceae</taxon>
        <taxon>Phormidium</taxon>
    </lineage>
</organism>
<evidence type="ECO:0000313" key="3">
    <source>
        <dbReference type="Proteomes" id="UP000664844"/>
    </source>
</evidence>
<dbReference type="Pfam" id="PF12770">
    <property type="entry name" value="CHAT"/>
    <property type="match status" value="1"/>
</dbReference>
<keyword evidence="3" id="KW-1185">Reference proteome</keyword>
<reference evidence="2 3" key="1">
    <citation type="submission" date="2021-03" db="EMBL/GenBank/DDBJ databases">
        <title>Metabolic Capacity of the Antarctic Cyanobacterium Phormidium pseudopriestleyi that Sustains Oxygenic Photosynthesis in the Presence of Hydrogen Sulfide.</title>
        <authorList>
            <person name="Lumian J.E."/>
            <person name="Jungblut A.D."/>
            <person name="Dillon M.L."/>
            <person name="Hawes I."/>
            <person name="Doran P.T."/>
            <person name="Mackey T.J."/>
            <person name="Dick G.J."/>
            <person name="Grettenberger C.L."/>
            <person name="Sumner D.Y."/>
        </authorList>
    </citation>
    <scope>NUCLEOTIDE SEQUENCE [LARGE SCALE GENOMIC DNA]</scope>
    <source>
        <strain evidence="2 3">FRX01</strain>
    </source>
</reference>
<dbReference type="EMBL" id="JAFLQW010000586">
    <property type="protein sequence ID" value="MBO0351779.1"/>
    <property type="molecule type" value="Genomic_DNA"/>
</dbReference>
<sequence length="195" mass="22406">MFVEKELTNISNEFPKSKRFFEEDFTKNNFKTTLENNTFSILHLATHGHFSSQRYFTFILAGDGIIDLTDFNNLFRTNQNALTNQIQLLVLSACKTAEGDRKSALGIAGVTVNSRINNTIASLWSVNDESTSILMSQFYKKLNQFSESYENGNINISQALRAAQIFLIEQGKRNPRYRHRHPYHWASFILLENAL</sequence>
<feature type="domain" description="CHAT" evidence="1">
    <location>
        <begin position="3"/>
        <end position="191"/>
    </location>
</feature>
<dbReference type="InterPro" id="IPR024983">
    <property type="entry name" value="CHAT_dom"/>
</dbReference>
<evidence type="ECO:0000259" key="1">
    <source>
        <dbReference type="Pfam" id="PF12770"/>
    </source>
</evidence>